<dbReference type="EC" id="3.4.19.13" evidence="11"/>
<dbReference type="KEGG" id="aab:A4R43_04785"/>
<evidence type="ECO:0000313" key="14">
    <source>
        <dbReference type="EMBL" id="AXB41927.1"/>
    </source>
</evidence>
<comment type="PTM">
    <text evidence="11">Cleaved by autocatalysis into a large and a small subunit.</text>
</comment>
<evidence type="ECO:0000313" key="15">
    <source>
        <dbReference type="Proteomes" id="UP000250434"/>
    </source>
</evidence>
<accession>A0A344L1K3</accession>
<evidence type="ECO:0000256" key="10">
    <source>
        <dbReference type="PIRSR" id="PIRSR600101-2"/>
    </source>
</evidence>
<feature type="binding site" evidence="10">
    <location>
        <position position="114"/>
    </location>
    <ligand>
        <name>L-glutamate</name>
        <dbReference type="ChEBI" id="CHEBI:29985"/>
    </ligand>
</feature>
<dbReference type="AlphaFoldDB" id="A0A344L1K3"/>
<comment type="similarity">
    <text evidence="3 11">Belongs to the gamma-glutamyltransferase family.</text>
</comment>
<sequence length="604" mass="63049">MPVQRRTRIVRSVLAVSCATALLTAGAPVSAAPGAPPGKVPEQAGYLGAVSSIDADASQVGIDVLRRGGNAVDAAVATAAALGVTDPFSAGIGGGGFFVFYEARTGKVHTIDGRETAPAAADENLFVENGKAIPFAEAVTSGLSVGTPGTPATWRDALRKWGTLPLARAMKPAENLARRGFTVDKTFHDQIANNAARFSAFPATRDLYLPGGAPPVVGSKFANPDLAKTYGELARTGTAALYRGRIGEEVVRTVQQPPVDPAAGLNVRPGKLAKSDLEAYRTVDREPTHTEYRGLDVYGMPAPSSGGLTVGEALNILEGTDLGELGKADYLHRFLESTRLSFADRNRWIGDPAFSDVPADELISQEFADSRACLIDPAQALVSPVAPGDPRNPQPCQAGPTPAPTPYEGENTTHLTTADKWGNVVAYTLTIEQEGGSGMVVPGRGFLLNNELTDFSMVPVTPGVPDPNLPAAGKRPRSSMAPTIVLKDGKPLLAAGSPGGASIITTVLQVLTGRLDRDLRLVDAIAAPRASQRNSDNAQVEQAFLDQPETADLRARGQEFAATPSEIGAATAVELLPDGRWLAAAEPVRRGGGSARVVLPVPHP</sequence>
<dbReference type="InterPro" id="IPR000101">
    <property type="entry name" value="GGT_peptidase"/>
</dbReference>
<keyword evidence="15" id="KW-1185">Reference proteome</keyword>
<dbReference type="InterPro" id="IPR051792">
    <property type="entry name" value="GGT_bact"/>
</dbReference>
<keyword evidence="11" id="KW-0317">Glutathione biosynthesis</keyword>
<feature type="region of interest" description="Disordered" evidence="12">
    <location>
        <begin position="384"/>
        <end position="413"/>
    </location>
</feature>
<dbReference type="SUPFAM" id="SSF56235">
    <property type="entry name" value="N-terminal nucleophile aminohydrolases (Ntn hydrolases)"/>
    <property type="match status" value="1"/>
</dbReference>
<feature type="active site" description="Nucleophile" evidence="9">
    <location>
        <position position="412"/>
    </location>
</feature>
<evidence type="ECO:0000256" key="12">
    <source>
        <dbReference type="SAM" id="MobiDB-lite"/>
    </source>
</evidence>
<comment type="catalytic activity">
    <reaction evidence="2 11">
        <text>glutathione + H2O = L-cysteinylglycine + L-glutamate</text>
        <dbReference type="Rhea" id="RHEA:28807"/>
        <dbReference type="ChEBI" id="CHEBI:15377"/>
        <dbReference type="ChEBI" id="CHEBI:29985"/>
        <dbReference type="ChEBI" id="CHEBI:57925"/>
        <dbReference type="ChEBI" id="CHEBI:61694"/>
        <dbReference type="EC" id="3.4.19.13"/>
    </reaction>
</comment>
<evidence type="ECO:0000256" key="8">
    <source>
        <dbReference type="ARBA" id="ARBA00047417"/>
    </source>
</evidence>
<evidence type="ECO:0000256" key="13">
    <source>
        <dbReference type="SAM" id="SignalP"/>
    </source>
</evidence>
<dbReference type="InterPro" id="IPR043137">
    <property type="entry name" value="GGT_ssub_C"/>
</dbReference>
<evidence type="ECO:0000256" key="9">
    <source>
        <dbReference type="PIRSR" id="PIRSR600101-1"/>
    </source>
</evidence>
<gene>
    <name evidence="14" type="ORF">A4R43_04785</name>
</gene>
<feature type="signal peptide" evidence="13">
    <location>
        <begin position="1"/>
        <end position="31"/>
    </location>
</feature>
<dbReference type="PRINTS" id="PR01210">
    <property type="entry name" value="GGTRANSPTASE"/>
</dbReference>
<proteinExistence type="inferred from homology"/>
<dbReference type="GO" id="GO:0006751">
    <property type="term" value="P:glutathione catabolic process"/>
    <property type="evidence" value="ECO:0007669"/>
    <property type="project" value="UniProtKB-UniRule"/>
</dbReference>
<dbReference type="Proteomes" id="UP000250434">
    <property type="component" value="Chromosome"/>
</dbReference>
<comment type="catalytic activity">
    <reaction evidence="8 11">
        <text>an N-terminal (5-L-glutamyl)-[peptide] + an alpha-amino acid = 5-L-glutamyl amino acid + an N-terminal L-alpha-aminoacyl-[peptide]</text>
        <dbReference type="Rhea" id="RHEA:23904"/>
        <dbReference type="Rhea" id="RHEA-COMP:9780"/>
        <dbReference type="Rhea" id="RHEA-COMP:9795"/>
        <dbReference type="ChEBI" id="CHEBI:77644"/>
        <dbReference type="ChEBI" id="CHEBI:78597"/>
        <dbReference type="ChEBI" id="CHEBI:78599"/>
        <dbReference type="ChEBI" id="CHEBI:78608"/>
        <dbReference type="EC" id="2.3.2.2"/>
    </reaction>
</comment>
<reference evidence="14 15" key="1">
    <citation type="submission" date="2016-04" db="EMBL/GenBank/DDBJ databases">
        <title>Complete genome sequence and analysis of deep-sea sediment isolate, Amycolatopsis sp. WP1.</title>
        <authorList>
            <person name="Wang H."/>
            <person name="Chen S."/>
            <person name="Wu Q."/>
        </authorList>
    </citation>
    <scope>NUCLEOTIDE SEQUENCE [LARGE SCALE GENOMIC DNA]</scope>
    <source>
        <strain evidence="14 15">WP1</strain>
    </source>
</reference>
<feature type="chain" id="PRO_5016996789" description="Glutathione hydrolase proenzyme" evidence="13">
    <location>
        <begin position="32"/>
        <end position="604"/>
    </location>
</feature>
<keyword evidence="5 11" id="KW-0378">Hydrolase</keyword>
<keyword evidence="6 11" id="KW-0865">Zymogen</keyword>
<organism evidence="14 15">
    <name type="scientific">Amycolatopsis albispora</name>
    <dbReference type="NCBI Taxonomy" id="1804986"/>
    <lineage>
        <taxon>Bacteria</taxon>
        <taxon>Bacillati</taxon>
        <taxon>Actinomycetota</taxon>
        <taxon>Actinomycetes</taxon>
        <taxon>Pseudonocardiales</taxon>
        <taxon>Pseudonocardiaceae</taxon>
        <taxon>Amycolatopsis</taxon>
    </lineage>
</organism>
<dbReference type="RefSeq" id="WP_113691192.1">
    <property type="nucleotide sequence ID" value="NZ_CP015163.1"/>
</dbReference>
<dbReference type="GO" id="GO:0006750">
    <property type="term" value="P:glutathione biosynthetic process"/>
    <property type="evidence" value="ECO:0007669"/>
    <property type="project" value="UniProtKB-KW"/>
</dbReference>
<evidence type="ECO:0000256" key="11">
    <source>
        <dbReference type="RuleBase" id="RU368036"/>
    </source>
</evidence>
<protein>
    <recommendedName>
        <fullName evidence="11">Glutathione hydrolase proenzyme</fullName>
        <ecNumber evidence="11">2.3.2.2</ecNumber>
        <ecNumber evidence="11">3.4.19.13</ecNumber>
    </recommendedName>
    <component>
        <recommendedName>
            <fullName evidence="11">Glutathione hydrolase large chain</fullName>
        </recommendedName>
    </component>
    <component>
        <recommendedName>
            <fullName evidence="11">Glutathione hydrolase small chain</fullName>
        </recommendedName>
    </component>
</protein>
<feature type="binding site" evidence="10">
    <location>
        <position position="454"/>
    </location>
    <ligand>
        <name>L-glutamate</name>
        <dbReference type="ChEBI" id="CHEBI:29985"/>
    </ligand>
</feature>
<evidence type="ECO:0000256" key="1">
    <source>
        <dbReference type="ARBA" id="ARBA00001049"/>
    </source>
</evidence>
<dbReference type="Gene3D" id="1.10.246.130">
    <property type="match status" value="1"/>
</dbReference>
<dbReference type="PANTHER" id="PTHR43199:SF1">
    <property type="entry name" value="GLUTATHIONE HYDROLASE PROENZYME"/>
    <property type="match status" value="1"/>
</dbReference>
<comment type="subunit">
    <text evidence="11">This enzyme consists of two polypeptide chains, which are synthesized in precursor form from a single polypeptide.</text>
</comment>
<keyword evidence="13" id="KW-0732">Signal</keyword>
<keyword evidence="4 11" id="KW-0808">Transferase</keyword>
<evidence type="ECO:0000256" key="3">
    <source>
        <dbReference type="ARBA" id="ARBA00009381"/>
    </source>
</evidence>
<evidence type="ECO:0000256" key="6">
    <source>
        <dbReference type="ARBA" id="ARBA00023145"/>
    </source>
</evidence>
<evidence type="ECO:0000256" key="7">
    <source>
        <dbReference type="ARBA" id="ARBA00023315"/>
    </source>
</evidence>
<dbReference type="EC" id="2.3.2.2" evidence="11"/>
<feature type="binding site" evidence="10">
    <location>
        <position position="500"/>
    </location>
    <ligand>
        <name>L-glutamate</name>
        <dbReference type="ChEBI" id="CHEBI:29985"/>
    </ligand>
</feature>
<dbReference type="UniPathway" id="UPA00204"/>
<feature type="binding site" evidence="10">
    <location>
        <begin position="478"/>
        <end position="479"/>
    </location>
    <ligand>
        <name>L-glutamate</name>
        <dbReference type="ChEBI" id="CHEBI:29985"/>
    </ligand>
</feature>
<dbReference type="InterPro" id="IPR043138">
    <property type="entry name" value="GGT_lsub"/>
</dbReference>
<comment type="catalytic activity">
    <reaction evidence="1 11">
        <text>an S-substituted glutathione + H2O = an S-substituted L-cysteinylglycine + L-glutamate</text>
        <dbReference type="Rhea" id="RHEA:59468"/>
        <dbReference type="ChEBI" id="CHEBI:15377"/>
        <dbReference type="ChEBI" id="CHEBI:29985"/>
        <dbReference type="ChEBI" id="CHEBI:90779"/>
        <dbReference type="ChEBI" id="CHEBI:143103"/>
        <dbReference type="EC" id="3.4.19.13"/>
    </reaction>
</comment>
<name>A0A344L1K3_9PSEU</name>
<dbReference type="InterPro" id="IPR029055">
    <property type="entry name" value="Ntn_hydrolases_N"/>
</dbReference>
<dbReference type="EMBL" id="CP015163">
    <property type="protein sequence ID" value="AXB41927.1"/>
    <property type="molecule type" value="Genomic_DNA"/>
</dbReference>
<dbReference type="GO" id="GO:0103068">
    <property type="term" value="F:leukotriene C4 gamma-glutamyl transferase activity"/>
    <property type="evidence" value="ECO:0007669"/>
    <property type="project" value="UniProtKB-EC"/>
</dbReference>
<dbReference type="Gene3D" id="3.60.20.40">
    <property type="match status" value="1"/>
</dbReference>
<keyword evidence="7 11" id="KW-0012">Acyltransferase</keyword>
<evidence type="ECO:0000256" key="5">
    <source>
        <dbReference type="ARBA" id="ARBA00022801"/>
    </source>
</evidence>
<comment type="pathway">
    <text evidence="11">Sulfur metabolism; glutathione metabolism.</text>
</comment>
<evidence type="ECO:0000256" key="4">
    <source>
        <dbReference type="ARBA" id="ARBA00022679"/>
    </source>
</evidence>
<dbReference type="NCBIfam" id="TIGR00066">
    <property type="entry name" value="g_glut_trans"/>
    <property type="match status" value="1"/>
</dbReference>
<dbReference type="PANTHER" id="PTHR43199">
    <property type="entry name" value="GLUTATHIONE HYDROLASE"/>
    <property type="match status" value="1"/>
</dbReference>
<dbReference type="GO" id="GO:0036374">
    <property type="term" value="F:glutathione hydrolase activity"/>
    <property type="evidence" value="ECO:0007669"/>
    <property type="project" value="UniProtKB-UniRule"/>
</dbReference>
<evidence type="ECO:0000256" key="2">
    <source>
        <dbReference type="ARBA" id="ARBA00001089"/>
    </source>
</evidence>
<dbReference type="OrthoDB" id="9781342at2"/>
<dbReference type="Pfam" id="PF01019">
    <property type="entry name" value="G_glu_transpept"/>
    <property type="match status" value="1"/>
</dbReference>